<sequence length="250" mass="29464">MTTIFTCKDQFDDMMTCIYDAWASRLGHSNIRLKAEPVGNLELFCEYRHVDSDPEKTASVIRSIQKKISPYAYSMIYKAAMSDQEDKLDAIYRFVVAGFHYGASVTDYLQEPVVMRIFELSRKVANEAHYHREFIRFANMEHRILVSHIEPKANVLTLVAPHFADRLPSENWMIIDDTRNLAIVHPADCDYYLTDLSQKEMDRLSQKTNDPFVELWKGFFENIGIKERRNPKCQRNMLPLWYRKHMPEFH</sequence>
<dbReference type="InterPro" id="IPR025404">
    <property type="entry name" value="DUF4130"/>
</dbReference>
<dbReference type="InterPro" id="IPR023875">
    <property type="entry name" value="DNA_repair_put"/>
</dbReference>
<evidence type="ECO:0000313" key="3">
    <source>
        <dbReference type="Proteomes" id="UP000613208"/>
    </source>
</evidence>
<dbReference type="AlphaFoldDB" id="A0A916Q487"/>
<name>A0A916Q487_9FIRM</name>
<accession>A0A916Q487</accession>
<dbReference type="EMBL" id="BLYI01000009">
    <property type="protein sequence ID" value="GFO84124.1"/>
    <property type="molecule type" value="Genomic_DNA"/>
</dbReference>
<dbReference type="Proteomes" id="UP000613208">
    <property type="component" value="Unassembled WGS sequence"/>
</dbReference>
<organism evidence="2 3">
    <name type="scientific">Anaerostipes butyraticus</name>
    <dbReference type="NCBI Taxonomy" id="645466"/>
    <lineage>
        <taxon>Bacteria</taxon>
        <taxon>Bacillati</taxon>
        <taxon>Bacillota</taxon>
        <taxon>Clostridia</taxon>
        <taxon>Lachnospirales</taxon>
        <taxon>Lachnospiraceae</taxon>
        <taxon>Anaerostipes</taxon>
    </lineage>
</organism>
<feature type="domain" description="DUF4130" evidence="1">
    <location>
        <begin position="86"/>
        <end position="248"/>
    </location>
</feature>
<evidence type="ECO:0000313" key="2">
    <source>
        <dbReference type="EMBL" id="GFO84124.1"/>
    </source>
</evidence>
<dbReference type="RefSeq" id="WP_201309878.1">
    <property type="nucleotide sequence ID" value="NZ_BLYI01000009.1"/>
</dbReference>
<evidence type="ECO:0000259" key="1">
    <source>
        <dbReference type="Pfam" id="PF13566"/>
    </source>
</evidence>
<gene>
    <name evidence="2" type="ORF">ANBU17_04710</name>
</gene>
<reference evidence="2" key="1">
    <citation type="submission" date="2020-06" db="EMBL/GenBank/DDBJ databases">
        <title>Characterization of fructooligosaccharide metabolism and fructooligosaccharide-degrading enzymes in human commensal butyrate producers.</title>
        <authorList>
            <person name="Tanno H."/>
            <person name="Fujii T."/>
            <person name="Hirano K."/>
            <person name="Maeno S."/>
            <person name="Tonozuka T."/>
            <person name="Sakamoto M."/>
            <person name="Ohkuma M."/>
            <person name="Tochio T."/>
            <person name="Endo A."/>
        </authorList>
    </citation>
    <scope>NUCLEOTIDE SEQUENCE</scope>
    <source>
        <strain evidence="2">JCM 17466</strain>
    </source>
</reference>
<dbReference type="NCBIfam" id="TIGR03915">
    <property type="entry name" value="SAM_7_link_chp"/>
    <property type="match status" value="1"/>
</dbReference>
<keyword evidence="3" id="KW-1185">Reference proteome</keyword>
<proteinExistence type="predicted"/>
<dbReference type="Pfam" id="PF13566">
    <property type="entry name" value="DUF4130"/>
    <property type="match status" value="1"/>
</dbReference>
<protein>
    <recommendedName>
        <fullName evidence="1">DUF4130 domain-containing protein</fullName>
    </recommendedName>
</protein>
<comment type="caution">
    <text evidence="2">The sequence shown here is derived from an EMBL/GenBank/DDBJ whole genome shotgun (WGS) entry which is preliminary data.</text>
</comment>